<dbReference type="PANTHER" id="PTHR48050:SF27">
    <property type="entry name" value="GLUCOSYLTRANSFERASE, PUTATIVE (AFU_ORTHOLOGUE AFUA_7G04880)-RELATED"/>
    <property type="match status" value="1"/>
</dbReference>
<dbReference type="RefSeq" id="XP_046043666.1">
    <property type="nucleotide sequence ID" value="XM_046200846.1"/>
</dbReference>
<evidence type="ECO:0000256" key="2">
    <source>
        <dbReference type="SAM" id="MobiDB-lite"/>
    </source>
</evidence>
<evidence type="ECO:0000259" key="3">
    <source>
        <dbReference type="Pfam" id="PF03033"/>
    </source>
</evidence>
<dbReference type="Proteomes" id="UP000720189">
    <property type="component" value="Unassembled WGS sequence"/>
</dbReference>
<dbReference type="AlphaFoldDB" id="A0A9P9G5G7"/>
<accession>A0A9P9G5G7</accession>
<dbReference type="Gene3D" id="3.40.50.2000">
    <property type="entry name" value="Glycogen Phosphorylase B"/>
    <property type="match status" value="2"/>
</dbReference>
<dbReference type="SUPFAM" id="SSF53756">
    <property type="entry name" value="UDP-Glycosyltransferase/glycogen phosphorylase"/>
    <property type="match status" value="1"/>
</dbReference>
<proteinExistence type="predicted"/>
<dbReference type="FunFam" id="3.40.50.2000:FF:000268">
    <property type="entry name" value="Glycosyltransferase family 1 protein"/>
    <property type="match status" value="1"/>
</dbReference>
<dbReference type="OrthoDB" id="5835829at2759"/>
<reference evidence="4" key="1">
    <citation type="journal article" date="2021" name="Nat. Commun.">
        <title>Genetic determinants of endophytism in the Arabidopsis root mycobiome.</title>
        <authorList>
            <person name="Mesny F."/>
            <person name="Miyauchi S."/>
            <person name="Thiergart T."/>
            <person name="Pickel B."/>
            <person name="Atanasova L."/>
            <person name="Karlsson M."/>
            <person name="Huettel B."/>
            <person name="Barry K.W."/>
            <person name="Haridas S."/>
            <person name="Chen C."/>
            <person name="Bauer D."/>
            <person name="Andreopoulos W."/>
            <person name="Pangilinan J."/>
            <person name="LaButti K."/>
            <person name="Riley R."/>
            <person name="Lipzen A."/>
            <person name="Clum A."/>
            <person name="Drula E."/>
            <person name="Henrissat B."/>
            <person name="Kohler A."/>
            <person name="Grigoriev I.V."/>
            <person name="Martin F.M."/>
            <person name="Hacquard S."/>
        </authorList>
    </citation>
    <scope>NUCLEOTIDE SEQUENCE</scope>
    <source>
        <strain evidence="4">MPI-CAGE-AT-0023</strain>
    </source>
</reference>
<dbReference type="InterPro" id="IPR002213">
    <property type="entry name" value="UDP_glucos_trans"/>
</dbReference>
<evidence type="ECO:0000256" key="1">
    <source>
        <dbReference type="ARBA" id="ARBA00022679"/>
    </source>
</evidence>
<dbReference type="CDD" id="cd03784">
    <property type="entry name" value="GT1_Gtf-like"/>
    <property type="match status" value="1"/>
</dbReference>
<evidence type="ECO:0000313" key="5">
    <source>
        <dbReference type="Proteomes" id="UP000720189"/>
    </source>
</evidence>
<dbReference type="EMBL" id="JAGMUX010000020">
    <property type="protein sequence ID" value="KAH7231729.1"/>
    <property type="molecule type" value="Genomic_DNA"/>
</dbReference>
<dbReference type="GeneID" id="70230800"/>
<protein>
    <recommendedName>
        <fullName evidence="3">Glycosyltransferase family 28 N-terminal domain-containing protein</fullName>
    </recommendedName>
</protein>
<dbReference type="GO" id="GO:0016906">
    <property type="term" value="F:sterol 3-beta-glucosyltransferase activity"/>
    <property type="evidence" value="ECO:0007669"/>
    <property type="project" value="UniProtKB-ARBA"/>
</dbReference>
<name>A0A9P9G5G7_FUSRE</name>
<keyword evidence="5" id="KW-1185">Reference proteome</keyword>
<keyword evidence="1" id="KW-0808">Transferase</keyword>
<dbReference type="InterPro" id="IPR050426">
    <property type="entry name" value="Glycosyltransferase_28"/>
</dbReference>
<dbReference type="Pfam" id="PF03033">
    <property type="entry name" value="Glyco_transf_28"/>
    <property type="match status" value="1"/>
</dbReference>
<dbReference type="GO" id="GO:0005975">
    <property type="term" value="P:carbohydrate metabolic process"/>
    <property type="evidence" value="ECO:0007669"/>
    <property type="project" value="InterPro"/>
</dbReference>
<feature type="region of interest" description="Disordered" evidence="2">
    <location>
        <begin position="1"/>
        <end position="42"/>
    </location>
</feature>
<evidence type="ECO:0000313" key="4">
    <source>
        <dbReference type="EMBL" id="KAH7231729.1"/>
    </source>
</evidence>
<sequence length="838" mass="90296">MCSNKKPLPKPSAPRHPSSFAPYEVGPGNDAMPDEAPPQYAEEPAAAERILNDAAGATADGRIDLNLDSKLCRTLSLLVPRSGPEQLNFDRPVSILPPAYAEQTEWSIRLNIVIQVVGSRGDVQPFVALGNELQRHGHRVRLATHDTFADFVLESGLEFYPIGGDPTELMAYMVKNPGLIPSMKSLRAGDIQKKRLMIAEMLEGCWRSCIEPDPLNQQPFVADAIIANPPSFAHVHCAQALGIPLHLMFTMPWSSTKYFCHPLANINVNDSRISAAVANQISYMAVEWMTWQGQSLDLEDIPFSEGASLLETLQIPFTYCWSPTLIPKPLDWPDYIDVCGFFFRDAPQYIPDSDLGAFLRDGAPPIYIGFGSIVIDDADKLTAILVDAVKATGVRAIISKGWITAVIHHGGAGTTACGLLNGKPTVIVPFFGECVPSTRSISNAANANMASQPFWGTMVHAAGAGPMPIPQKTLNSQNLGQAIRDCLTPGALAAARGMAEKMRQEDGVRQAVNSFHANLPLDKMRCDVIPGLPAAWSYKMGSRHLKLSKAAAEILTDSHRVKWGDLKRYEPQPIDIQRRRWDPVTALLSSGLKMYTGMVASAADIVIKPAQVLMADRPDTRYPNSAGTSSTQALEDSVYGRPAGFNLPEGNQNRRNDRSCAGAAVAGSAGAVGGFFKAFTKGVYLDIPHALQEGMRVAPRLYGGEVYDPGPVTGWKSGGIAAGKNFSHGILEGVGGLIMSPVRGAKKEGAVGAAKGVGIGVLNLTTKVSSGALGLLTFTSQGAYKSMRASMRRDTRRTIKQSRQAEGVAMLREGKHRVDAGAVLRVFDRQVAQIPESK</sequence>
<comment type="caution">
    <text evidence="4">The sequence shown here is derived from an EMBL/GenBank/DDBJ whole genome shotgun (WGS) entry which is preliminary data.</text>
</comment>
<dbReference type="InterPro" id="IPR004276">
    <property type="entry name" value="GlycoTrans_28_N"/>
</dbReference>
<gene>
    <name evidence="4" type="ORF">BKA55DRAFT_713390</name>
</gene>
<dbReference type="PANTHER" id="PTHR48050">
    <property type="entry name" value="STEROL 3-BETA-GLUCOSYLTRANSFERASE"/>
    <property type="match status" value="1"/>
</dbReference>
<organism evidence="4 5">
    <name type="scientific">Fusarium redolens</name>
    <dbReference type="NCBI Taxonomy" id="48865"/>
    <lineage>
        <taxon>Eukaryota</taxon>
        <taxon>Fungi</taxon>
        <taxon>Dikarya</taxon>
        <taxon>Ascomycota</taxon>
        <taxon>Pezizomycotina</taxon>
        <taxon>Sordariomycetes</taxon>
        <taxon>Hypocreomycetidae</taxon>
        <taxon>Hypocreales</taxon>
        <taxon>Nectriaceae</taxon>
        <taxon>Fusarium</taxon>
        <taxon>Fusarium redolens species complex</taxon>
    </lineage>
</organism>
<feature type="domain" description="Glycosyltransferase family 28 N-terminal" evidence="3">
    <location>
        <begin position="112"/>
        <end position="258"/>
    </location>
</feature>